<dbReference type="GO" id="GO:0016787">
    <property type="term" value="F:hydrolase activity"/>
    <property type="evidence" value="ECO:0007669"/>
    <property type="project" value="UniProtKB-KW"/>
</dbReference>
<dbReference type="AlphaFoldDB" id="S8A735"/>
<dbReference type="InterPro" id="IPR038718">
    <property type="entry name" value="SNF2-like_sf"/>
</dbReference>
<accession>S8A735</accession>
<dbReference type="OrthoDB" id="448448at2759"/>
<evidence type="ECO:0000259" key="6">
    <source>
        <dbReference type="PROSITE" id="PS50089"/>
    </source>
</evidence>
<feature type="domain" description="RING-type" evidence="6">
    <location>
        <begin position="665"/>
        <end position="704"/>
    </location>
</feature>
<name>S8A735_DACHA</name>
<dbReference type="PROSITE" id="PS51192">
    <property type="entry name" value="HELICASE_ATP_BIND_1"/>
    <property type="match status" value="1"/>
</dbReference>
<dbReference type="InterPro" id="IPR049730">
    <property type="entry name" value="SNF2/RAD54-like_C"/>
</dbReference>
<keyword evidence="10" id="KW-1185">Reference proteome</keyword>
<evidence type="ECO:0000256" key="2">
    <source>
        <dbReference type="ARBA" id="ARBA00022801"/>
    </source>
</evidence>
<dbReference type="PROSITE" id="PS50089">
    <property type="entry name" value="ZF_RING_2"/>
    <property type="match status" value="1"/>
</dbReference>
<gene>
    <name evidence="9" type="ORF">H072_7587</name>
</gene>
<feature type="region of interest" description="Disordered" evidence="5">
    <location>
        <begin position="27"/>
        <end position="66"/>
    </location>
</feature>
<evidence type="ECO:0000256" key="3">
    <source>
        <dbReference type="ARBA" id="ARBA00022840"/>
    </source>
</evidence>
<dbReference type="InterPro" id="IPR001650">
    <property type="entry name" value="Helicase_C-like"/>
</dbReference>
<keyword evidence="4" id="KW-0479">Metal-binding</keyword>
<reference evidence="9 10" key="1">
    <citation type="journal article" date="2013" name="PLoS Genet.">
        <title>Genomic mechanisms accounting for the adaptation to parasitism in nematode-trapping fungi.</title>
        <authorList>
            <person name="Meerupati T."/>
            <person name="Andersson K.M."/>
            <person name="Friman E."/>
            <person name="Kumar D."/>
            <person name="Tunlid A."/>
            <person name="Ahren D."/>
        </authorList>
    </citation>
    <scope>NUCLEOTIDE SEQUENCE [LARGE SCALE GENOMIC DNA]</scope>
    <source>
        <strain evidence="9 10">CBS 200.50</strain>
    </source>
</reference>
<dbReference type="GO" id="GO:0006281">
    <property type="term" value="P:DNA repair"/>
    <property type="evidence" value="ECO:0007669"/>
    <property type="project" value="TreeGrafter"/>
</dbReference>
<evidence type="ECO:0000313" key="10">
    <source>
        <dbReference type="Proteomes" id="UP000015100"/>
    </source>
</evidence>
<evidence type="ECO:0008006" key="11">
    <source>
        <dbReference type="Google" id="ProtNLM"/>
    </source>
</evidence>
<feature type="domain" description="Helicase ATP-binding" evidence="7">
    <location>
        <begin position="351"/>
        <end position="522"/>
    </location>
</feature>
<feature type="compositionally biased region" description="Low complexity" evidence="5">
    <location>
        <begin position="35"/>
        <end position="48"/>
    </location>
</feature>
<keyword evidence="1" id="KW-0547">Nucleotide-binding</keyword>
<keyword evidence="4" id="KW-0862">Zinc</keyword>
<dbReference type="Pfam" id="PF00271">
    <property type="entry name" value="Helicase_C"/>
    <property type="match status" value="1"/>
</dbReference>
<dbReference type="InterPro" id="IPR027417">
    <property type="entry name" value="P-loop_NTPase"/>
</dbReference>
<dbReference type="Gene3D" id="3.40.50.300">
    <property type="entry name" value="P-loop containing nucleotide triphosphate hydrolases"/>
    <property type="match status" value="1"/>
</dbReference>
<feature type="domain" description="Helicase C-terminal" evidence="8">
    <location>
        <begin position="721"/>
        <end position="870"/>
    </location>
</feature>
<evidence type="ECO:0000256" key="4">
    <source>
        <dbReference type="PROSITE-ProRule" id="PRU00175"/>
    </source>
</evidence>
<evidence type="ECO:0000256" key="5">
    <source>
        <dbReference type="SAM" id="MobiDB-lite"/>
    </source>
</evidence>
<keyword evidence="4" id="KW-0863">Zinc-finger</keyword>
<organism evidence="9 10">
    <name type="scientific">Dactylellina haptotyla (strain CBS 200.50)</name>
    <name type="common">Nematode-trapping fungus</name>
    <name type="synonym">Monacrosporium haptotylum</name>
    <dbReference type="NCBI Taxonomy" id="1284197"/>
    <lineage>
        <taxon>Eukaryota</taxon>
        <taxon>Fungi</taxon>
        <taxon>Dikarya</taxon>
        <taxon>Ascomycota</taxon>
        <taxon>Pezizomycotina</taxon>
        <taxon>Orbiliomycetes</taxon>
        <taxon>Orbiliales</taxon>
        <taxon>Orbiliaceae</taxon>
        <taxon>Dactylellina</taxon>
    </lineage>
</organism>
<proteinExistence type="predicted"/>
<dbReference type="STRING" id="1284197.S8A735"/>
<sequence>MEPKVAAKRQLFEFTALPEEGEFDRLKVPRLGPYSASSSVSDSRSPASILSDPLNSPSYSNAYGDPNTLADYGTQPAFLQDSSSPESYQNYDITSALASSPGIDIVSSSPASLQDVPLAEEASHDTCIGSVQVEVTAASPDISNTNRSRGVFLFQIGKLFRVFNNNTAKGQYIGAMEQVAASTLVTIMDEHDADIEGYISPLSKLAPNSEGLWISVDVYCNKDNIIKIGRKLAREGLYLETPCHNKKKLLYSNPHILKISDEIKYRLLEEGITVTASDEPKKGKEKGKLTVEERLERKDEVSNLFTTSTDPEVDSMDVDFVISSRIATPLKEHQISGVRWMLKKEGCFDVRGTSQPLKGGILADDMGMGKSLTTLALVATSLDYPNQRFTSTATTTLLICPKSVVTAWEDQVSQHTNQIRYLVYHPSDWKDKSPEFQNYDLVITTFGIVTHQRSTKASTAAISQFQWRRIILDEAHVIRERSTKQAKSVFGLRADFRWCITGTPVQNKLDDYGSLLEFIQYKNYDDRKKFQAAIIKPMRCRNPHGLHILTRLISDTTLRRLKLNSSLNLPPRKDLIQKLPFNDEEATLHKLLYQFTKDKIENAVRSGAKGSGVGSYITQLILRLRQVCNHGADLLPPSLQQELRQPREIKGFQFAVSSTFDRMICEFCKETESQDAKDLTTFDNCQHVICKACDSNDEECPLCDRDHFEVSNSADIKPSTKVEELMKNINNSPSTKKVVFSCWTKMLDLVELALVRNGIGYTRLEGSLNMSERRRRIFNFKNDPGCSVFLATLGSGSVGLDLTVASEVHLLEPQFNPMLEEQALARVHRIGQTDPVTTIRYIMQNSYEEQILDKQNKKLQLAELCVSGTVKTDGPLAKYLECLEAVIN</sequence>
<dbReference type="SMART" id="SM00490">
    <property type="entry name" value="HELICc"/>
    <property type="match status" value="1"/>
</dbReference>
<dbReference type="PANTHER" id="PTHR45626:SF52">
    <property type="entry name" value="SINGLE-STRANDED DNA-DEPENDENT ATPASE (EUROFUNG)"/>
    <property type="match status" value="1"/>
</dbReference>
<dbReference type="GO" id="GO:0005524">
    <property type="term" value="F:ATP binding"/>
    <property type="evidence" value="ECO:0007669"/>
    <property type="project" value="UniProtKB-KW"/>
</dbReference>
<reference evidence="10" key="2">
    <citation type="submission" date="2013-04" db="EMBL/GenBank/DDBJ databases">
        <title>Genomic mechanisms accounting for the adaptation to parasitism in nematode-trapping fungi.</title>
        <authorList>
            <person name="Ahren D.G."/>
        </authorList>
    </citation>
    <scope>NUCLEOTIDE SEQUENCE [LARGE SCALE GENOMIC DNA]</scope>
    <source>
        <strain evidence="10">CBS 200.50</strain>
    </source>
</reference>
<protein>
    <recommendedName>
        <fullName evidence="11">RING-type domain-containing protein</fullName>
    </recommendedName>
</protein>
<keyword evidence="2" id="KW-0378">Hydrolase</keyword>
<evidence type="ECO:0000313" key="9">
    <source>
        <dbReference type="EMBL" id="EPS38669.1"/>
    </source>
</evidence>
<dbReference type="InterPro" id="IPR014001">
    <property type="entry name" value="Helicase_ATP-bd"/>
</dbReference>
<dbReference type="InterPro" id="IPR000330">
    <property type="entry name" value="SNF2_N"/>
</dbReference>
<dbReference type="Proteomes" id="UP000015100">
    <property type="component" value="Unassembled WGS sequence"/>
</dbReference>
<dbReference type="eggNOG" id="KOG1001">
    <property type="taxonomic scope" value="Eukaryota"/>
</dbReference>
<dbReference type="EMBL" id="AQGS01000538">
    <property type="protein sequence ID" value="EPS38669.1"/>
    <property type="molecule type" value="Genomic_DNA"/>
</dbReference>
<dbReference type="SUPFAM" id="SSF52540">
    <property type="entry name" value="P-loop containing nucleoside triphosphate hydrolases"/>
    <property type="match status" value="2"/>
</dbReference>
<dbReference type="SUPFAM" id="SSF57850">
    <property type="entry name" value="RING/U-box"/>
    <property type="match status" value="1"/>
</dbReference>
<dbReference type="CDD" id="cd18008">
    <property type="entry name" value="DEXDc_SHPRH-like"/>
    <property type="match status" value="1"/>
</dbReference>
<dbReference type="PROSITE" id="PS51194">
    <property type="entry name" value="HELICASE_CTER"/>
    <property type="match status" value="1"/>
</dbReference>
<dbReference type="InterPro" id="IPR050628">
    <property type="entry name" value="SNF2_RAD54_helicase_TF"/>
</dbReference>
<dbReference type="SMART" id="SM00487">
    <property type="entry name" value="DEXDc"/>
    <property type="match status" value="1"/>
</dbReference>
<dbReference type="PANTHER" id="PTHR45626">
    <property type="entry name" value="TRANSCRIPTION TERMINATION FACTOR 2-RELATED"/>
    <property type="match status" value="1"/>
</dbReference>
<dbReference type="GO" id="GO:0008094">
    <property type="term" value="F:ATP-dependent activity, acting on DNA"/>
    <property type="evidence" value="ECO:0007669"/>
    <property type="project" value="TreeGrafter"/>
</dbReference>
<comment type="caution">
    <text evidence="9">The sequence shown here is derived from an EMBL/GenBank/DDBJ whole genome shotgun (WGS) entry which is preliminary data.</text>
</comment>
<dbReference type="GO" id="GO:0005634">
    <property type="term" value="C:nucleus"/>
    <property type="evidence" value="ECO:0007669"/>
    <property type="project" value="TreeGrafter"/>
</dbReference>
<evidence type="ECO:0000259" key="7">
    <source>
        <dbReference type="PROSITE" id="PS51192"/>
    </source>
</evidence>
<dbReference type="Pfam" id="PF00176">
    <property type="entry name" value="SNF2-rel_dom"/>
    <property type="match status" value="1"/>
</dbReference>
<dbReference type="Gene3D" id="3.40.50.10810">
    <property type="entry name" value="Tandem AAA-ATPase domain"/>
    <property type="match status" value="1"/>
</dbReference>
<evidence type="ECO:0000256" key="1">
    <source>
        <dbReference type="ARBA" id="ARBA00022741"/>
    </source>
</evidence>
<dbReference type="CDD" id="cd18793">
    <property type="entry name" value="SF2_C_SNF"/>
    <property type="match status" value="1"/>
</dbReference>
<dbReference type="InterPro" id="IPR001841">
    <property type="entry name" value="Znf_RING"/>
</dbReference>
<keyword evidence="3" id="KW-0067">ATP-binding</keyword>
<dbReference type="HOGENOM" id="CLU_000315_2_7_1"/>
<dbReference type="GO" id="GO:0008270">
    <property type="term" value="F:zinc ion binding"/>
    <property type="evidence" value="ECO:0007669"/>
    <property type="project" value="UniProtKB-KW"/>
</dbReference>
<dbReference type="OMA" id="NSVHIME"/>
<evidence type="ECO:0000259" key="8">
    <source>
        <dbReference type="PROSITE" id="PS51194"/>
    </source>
</evidence>